<name>A0ABD2XT37_9GENT</name>
<evidence type="ECO:0000256" key="1">
    <source>
        <dbReference type="SAM" id="MobiDB-lite"/>
    </source>
</evidence>
<accession>A0ABD2XT37</accession>
<sequence>MARCLPQLVANLAKIRVETNHHQSASIQDNVWSVRDNEANNGDKGNEDNEAENDDNQEDEDEAVGEQNDDEETHNTRRKSKRQADGNNRHVTGVANGIVLIILRWLDTGGGSDFRLQVYFLINPY</sequence>
<gene>
    <name evidence="2" type="ORF">ACH5RR_040880</name>
</gene>
<dbReference type="EMBL" id="JBJUIK010000017">
    <property type="protein sequence ID" value="KAL3498148.1"/>
    <property type="molecule type" value="Genomic_DNA"/>
</dbReference>
<reference evidence="2 3" key="1">
    <citation type="submission" date="2024-11" db="EMBL/GenBank/DDBJ databases">
        <title>A near-complete genome assembly of Cinchona calisaya.</title>
        <authorList>
            <person name="Lian D.C."/>
            <person name="Zhao X.W."/>
            <person name="Wei L."/>
        </authorList>
    </citation>
    <scope>NUCLEOTIDE SEQUENCE [LARGE SCALE GENOMIC DNA]</scope>
    <source>
        <tissue evidence="2">Nenye</tissue>
    </source>
</reference>
<feature type="region of interest" description="Disordered" evidence="1">
    <location>
        <begin position="20"/>
        <end position="90"/>
    </location>
</feature>
<comment type="caution">
    <text evidence="2">The sequence shown here is derived from an EMBL/GenBank/DDBJ whole genome shotgun (WGS) entry which is preliminary data.</text>
</comment>
<dbReference type="Proteomes" id="UP001630127">
    <property type="component" value="Unassembled WGS sequence"/>
</dbReference>
<keyword evidence="3" id="KW-1185">Reference proteome</keyword>
<proteinExistence type="predicted"/>
<feature type="compositionally biased region" description="Acidic residues" evidence="1">
    <location>
        <begin position="48"/>
        <end position="72"/>
    </location>
</feature>
<dbReference type="AlphaFoldDB" id="A0ABD2XT37"/>
<protein>
    <submittedName>
        <fullName evidence="2">Uncharacterized protein</fullName>
    </submittedName>
</protein>
<feature type="compositionally biased region" description="Polar residues" evidence="1">
    <location>
        <begin position="22"/>
        <end position="31"/>
    </location>
</feature>
<evidence type="ECO:0000313" key="2">
    <source>
        <dbReference type="EMBL" id="KAL3498148.1"/>
    </source>
</evidence>
<evidence type="ECO:0000313" key="3">
    <source>
        <dbReference type="Proteomes" id="UP001630127"/>
    </source>
</evidence>
<organism evidence="2 3">
    <name type="scientific">Cinchona calisaya</name>
    <dbReference type="NCBI Taxonomy" id="153742"/>
    <lineage>
        <taxon>Eukaryota</taxon>
        <taxon>Viridiplantae</taxon>
        <taxon>Streptophyta</taxon>
        <taxon>Embryophyta</taxon>
        <taxon>Tracheophyta</taxon>
        <taxon>Spermatophyta</taxon>
        <taxon>Magnoliopsida</taxon>
        <taxon>eudicotyledons</taxon>
        <taxon>Gunneridae</taxon>
        <taxon>Pentapetalae</taxon>
        <taxon>asterids</taxon>
        <taxon>lamiids</taxon>
        <taxon>Gentianales</taxon>
        <taxon>Rubiaceae</taxon>
        <taxon>Cinchonoideae</taxon>
        <taxon>Cinchoneae</taxon>
        <taxon>Cinchona</taxon>
    </lineage>
</organism>